<comment type="caution">
    <text evidence="2">The sequence shown here is derived from an EMBL/GenBank/DDBJ whole genome shotgun (WGS) entry which is preliminary data.</text>
</comment>
<reference evidence="2 3" key="1">
    <citation type="submission" date="2020-10" db="EMBL/GenBank/DDBJ databases">
        <title>The Coptis chinensis genome and diversification of protoberbering-type alkaloids.</title>
        <authorList>
            <person name="Wang B."/>
            <person name="Shu S."/>
            <person name="Song C."/>
            <person name="Liu Y."/>
        </authorList>
    </citation>
    <scope>NUCLEOTIDE SEQUENCE [LARGE SCALE GENOMIC DNA]</scope>
    <source>
        <strain evidence="2">HL-2020</strain>
        <tissue evidence="2">Leaf</tissue>
    </source>
</reference>
<proteinExistence type="predicted"/>
<evidence type="ECO:0000313" key="3">
    <source>
        <dbReference type="Proteomes" id="UP000631114"/>
    </source>
</evidence>
<evidence type="ECO:0000256" key="1">
    <source>
        <dbReference type="SAM" id="MobiDB-lite"/>
    </source>
</evidence>
<feature type="non-terminal residue" evidence="2">
    <location>
        <position position="1"/>
    </location>
</feature>
<feature type="region of interest" description="Disordered" evidence="1">
    <location>
        <begin position="1"/>
        <end position="29"/>
    </location>
</feature>
<feature type="region of interest" description="Disordered" evidence="1">
    <location>
        <begin position="107"/>
        <end position="136"/>
    </location>
</feature>
<feature type="compositionally biased region" description="Basic and acidic residues" evidence="1">
    <location>
        <begin position="117"/>
        <end position="126"/>
    </location>
</feature>
<sequence length="151" mass="15824">KSKTTKKEKRKTEQISITFQGTAPRRSEREKQKKLFFLYTLSFGSTSASTQATCGAQSPPFTASVLQGLSLSFGSTTTSVGSSLFRVPPATSGAFGASGTVLLSFDQSTPAQTSPDDSSRPSHFGDHCTAFGSTPQSGPLVATISMGRVTS</sequence>
<protein>
    <submittedName>
        <fullName evidence="2">Uncharacterized protein</fullName>
    </submittedName>
</protein>
<accession>A0A835H4G2</accession>
<dbReference type="EMBL" id="JADFTS010000008">
    <property type="protein sequence ID" value="KAF9593086.1"/>
    <property type="molecule type" value="Genomic_DNA"/>
</dbReference>
<feature type="compositionally biased region" description="Polar residues" evidence="1">
    <location>
        <begin position="107"/>
        <end position="116"/>
    </location>
</feature>
<keyword evidence="3" id="KW-1185">Reference proteome</keyword>
<dbReference type="AlphaFoldDB" id="A0A835H4G2"/>
<organism evidence="2 3">
    <name type="scientific">Coptis chinensis</name>
    <dbReference type="NCBI Taxonomy" id="261450"/>
    <lineage>
        <taxon>Eukaryota</taxon>
        <taxon>Viridiplantae</taxon>
        <taxon>Streptophyta</taxon>
        <taxon>Embryophyta</taxon>
        <taxon>Tracheophyta</taxon>
        <taxon>Spermatophyta</taxon>
        <taxon>Magnoliopsida</taxon>
        <taxon>Ranunculales</taxon>
        <taxon>Ranunculaceae</taxon>
        <taxon>Coptidoideae</taxon>
        <taxon>Coptis</taxon>
    </lineage>
</organism>
<gene>
    <name evidence="2" type="ORF">IFM89_020150</name>
</gene>
<evidence type="ECO:0000313" key="2">
    <source>
        <dbReference type="EMBL" id="KAF9593086.1"/>
    </source>
</evidence>
<dbReference type="Proteomes" id="UP000631114">
    <property type="component" value="Unassembled WGS sequence"/>
</dbReference>
<name>A0A835H4G2_9MAGN</name>